<dbReference type="AlphaFoldDB" id="A0A4P9W7X7"/>
<evidence type="ECO:0000313" key="3">
    <source>
        <dbReference type="Proteomes" id="UP000269721"/>
    </source>
</evidence>
<accession>A0A4P9W7X7</accession>
<protein>
    <submittedName>
        <fullName evidence="2">Uncharacterized protein</fullName>
    </submittedName>
</protein>
<proteinExistence type="predicted"/>
<feature type="region of interest" description="Disordered" evidence="1">
    <location>
        <begin position="17"/>
        <end position="50"/>
    </location>
</feature>
<evidence type="ECO:0000313" key="2">
    <source>
        <dbReference type="EMBL" id="RKO87513.1"/>
    </source>
</evidence>
<dbReference type="EMBL" id="KZ997365">
    <property type="protein sequence ID" value="RKO87513.1"/>
    <property type="molecule type" value="Genomic_DNA"/>
</dbReference>
<evidence type="ECO:0000256" key="1">
    <source>
        <dbReference type="SAM" id="MobiDB-lite"/>
    </source>
</evidence>
<feature type="compositionally biased region" description="Polar residues" evidence="1">
    <location>
        <begin position="235"/>
        <end position="247"/>
    </location>
</feature>
<feature type="region of interest" description="Disordered" evidence="1">
    <location>
        <begin position="146"/>
        <end position="247"/>
    </location>
</feature>
<keyword evidence="3" id="KW-1185">Reference proteome</keyword>
<sequence>MDESLGAALDEIEAALSPNPPFADLPEHNNDPLADIFADPPSGDSFPSLQSGLGDAHGLFAPQDDGLGLGVGLGLGFGGMGLGMGMGAGLDLGRGAAPSLFDGSFLSSSYHAPLPTVLAGGMDGVPSLTLDSTPDLSIAVTSPLLPSATSSSPAHSPQFFSWRGSVDPNASDDDRSSIYEESDNELDALSPASAAPFTDQRRASWDISSSSDFLAVPTPGMRSRRASSSSIGSSFEQLTLTASDYPE</sequence>
<organism evidence="2 3">
    <name type="scientific">Blyttiomyces helicus</name>
    <dbReference type="NCBI Taxonomy" id="388810"/>
    <lineage>
        <taxon>Eukaryota</taxon>
        <taxon>Fungi</taxon>
        <taxon>Fungi incertae sedis</taxon>
        <taxon>Chytridiomycota</taxon>
        <taxon>Chytridiomycota incertae sedis</taxon>
        <taxon>Chytridiomycetes</taxon>
        <taxon>Chytridiomycetes incertae sedis</taxon>
        <taxon>Blyttiomyces</taxon>
    </lineage>
</organism>
<gene>
    <name evidence="2" type="ORF">BDK51DRAFT_38729</name>
</gene>
<name>A0A4P9W7X7_9FUNG</name>
<dbReference type="Proteomes" id="UP000269721">
    <property type="component" value="Unassembled WGS sequence"/>
</dbReference>
<feature type="compositionally biased region" description="Low complexity" evidence="1">
    <location>
        <begin position="146"/>
        <end position="157"/>
    </location>
</feature>
<reference evidence="3" key="1">
    <citation type="journal article" date="2018" name="Nat. Microbiol.">
        <title>Leveraging single-cell genomics to expand the fungal tree of life.</title>
        <authorList>
            <person name="Ahrendt S.R."/>
            <person name="Quandt C.A."/>
            <person name="Ciobanu D."/>
            <person name="Clum A."/>
            <person name="Salamov A."/>
            <person name="Andreopoulos B."/>
            <person name="Cheng J.F."/>
            <person name="Woyke T."/>
            <person name="Pelin A."/>
            <person name="Henrissat B."/>
            <person name="Reynolds N.K."/>
            <person name="Benny G.L."/>
            <person name="Smith M.E."/>
            <person name="James T.Y."/>
            <person name="Grigoriev I.V."/>
        </authorList>
    </citation>
    <scope>NUCLEOTIDE SEQUENCE [LARGE SCALE GENOMIC DNA]</scope>
</reference>